<keyword evidence="1" id="KW-1133">Transmembrane helix</keyword>
<evidence type="ECO:0000256" key="1">
    <source>
        <dbReference type="SAM" id="Phobius"/>
    </source>
</evidence>
<feature type="transmembrane region" description="Helical" evidence="1">
    <location>
        <begin position="25"/>
        <end position="43"/>
    </location>
</feature>
<evidence type="ECO:0000313" key="3">
    <source>
        <dbReference type="Proteomes" id="UP001597453"/>
    </source>
</evidence>
<comment type="caution">
    <text evidence="2">The sequence shown here is derived from an EMBL/GenBank/DDBJ whole genome shotgun (WGS) entry which is preliminary data.</text>
</comment>
<accession>A0ABW5RJL0</accession>
<dbReference type="RefSeq" id="WP_159421400.1">
    <property type="nucleotide sequence ID" value="NZ_JBHUNF010000004.1"/>
</dbReference>
<feature type="transmembrane region" description="Helical" evidence="1">
    <location>
        <begin position="105"/>
        <end position="127"/>
    </location>
</feature>
<gene>
    <name evidence="2" type="ORF">ACFSUQ_07050</name>
</gene>
<evidence type="ECO:0000313" key="2">
    <source>
        <dbReference type="EMBL" id="MFD2675049.1"/>
    </source>
</evidence>
<dbReference type="Proteomes" id="UP001597453">
    <property type="component" value="Unassembled WGS sequence"/>
</dbReference>
<keyword evidence="3" id="KW-1185">Reference proteome</keyword>
<feature type="transmembrane region" description="Helical" evidence="1">
    <location>
        <begin position="182"/>
        <end position="204"/>
    </location>
</feature>
<feature type="transmembrane region" description="Helical" evidence="1">
    <location>
        <begin position="49"/>
        <end position="69"/>
    </location>
</feature>
<proteinExistence type="predicted"/>
<name>A0ABW5RJL0_9MICO</name>
<protein>
    <submittedName>
        <fullName evidence="2">HdeD family acid-resistance protein</fullName>
    </submittedName>
</protein>
<reference evidence="3" key="1">
    <citation type="journal article" date="2019" name="Int. J. Syst. Evol. Microbiol.">
        <title>The Global Catalogue of Microorganisms (GCM) 10K type strain sequencing project: providing services to taxonomists for standard genome sequencing and annotation.</title>
        <authorList>
            <consortium name="The Broad Institute Genomics Platform"/>
            <consortium name="The Broad Institute Genome Sequencing Center for Infectious Disease"/>
            <person name="Wu L."/>
            <person name="Ma J."/>
        </authorList>
    </citation>
    <scope>NUCLEOTIDE SEQUENCE [LARGE SCALE GENOMIC DNA]</scope>
    <source>
        <strain evidence="3">TISTR 1511</strain>
    </source>
</reference>
<feature type="transmembrane region" description="Helical" evidence="1">
    <location>
        <begin position="139"/>
        <end position="162"/>
    </location>
</feature>
<feature type="transmembrane region" description="Helical" evidence="1">
    <location>
        <begin position="81"/>
        <end position="99"/>
    </location>
</feature>
<keyword evidence="1" id="KW-0812">Transmembrane</keyword>
<organism evidence="2 3">
    <name type="scientific">Gulosibacter bifidus</name>
    <dbReference type="NCBI Taxonomy" id="272239"/>
    <lineage>
        <taxon>Bacteria</taxon>
        <taxon>Bacillati</taxon>
        <taxon>Actinomycetota</taxon>
        <taxon>Actinomycetes</taxon>
        <taxon>Micrococcales</taxon>
        <taxon>Microbacteriaceae</taxon>
        <taxon>Gulosibacter</taxon>
    </lineage>
</organism>
<dbReference type="EMBL" id="JBHUNF010000004">
    <property type="protein sequence ID" value="MFD2675049.1"/>
    <property type="molecule type" value="Genomic_DNA"/>
</dbReference>
<keyword evidence="1" id="KW-0472">Membrane</keyword>
<sequence length="224" mass="23547">MSTVLGESRRPNPTRNLPESVWKSMLFRALPVLVGAFVITFSQDHNARFGFAVFGAVVLASGVITGFEAVGIKGHPLRPFVFARAIFSAIAGGFALFMATGGHDWATVGAFILTVAIWGIATGLLELIGSFLVRRHSLYAGEILVSGALTLLLGLIVAFVPPELNAGYGGMEQVEGALTADVQAIGFVGAYFALLGVLLVIEGISLRAAMRRRDEALEGVGISA</sequence>